<organism evidence="6 7">
    <name type="scientific">Hungatella hathewayi</name>
    <dbReference type="NCBI Taxonomy" id="154046"/>
    <lineage>
        <taxon>Bacteria</taxon>
        <taxon>Bacillati</taxon>
        <taxon>Bacillota</taxon>
        <taxon>Clostridia</taxon>
        <taxon>Lachnospirales</taxon>
        <taxon>Lachnospiraceae</taxon>
        <taxon>Hungatella</taxon>
    </lineage>
</organism>
<dbReference type="SUPFAM" id="SSF100950">
    <property type="entry name" value="NagB/RpiA/CoA transferase-like"/>
    <property type="match status" value="1"/>
</dbReference>
<dbReference type="PROSITE" id="PS51000">
    <property type="entry name" value="HTH_DEOR_2"/>
    <property type="match status" value="1"/>
</dbReference>
<dbReference type="GO" id="GO:0003677">
    <property type="term" value="F:DNA binding"/>
    <property type="evidence" value="ECO:0007669"/>
    <property type="project" value="UniProtKB-KW"/>
</dbReference>
<feature type="compositionally biased region" description="Basic residues" evidence="4">
    <location>
        <begin position="11"/>
        <end position="24"/>
    </location>
</feature>
<dbReference type="InterPro" id="IPR036390">
    <property type="entry name" value="WH_DNA-bd_sf"/>
</dbReference>
<dbReference type="Gene3D" id="1.10.10.10">
    <property type="entry name" value="Winged helix-like DNA-binding domain superfamily/Winged helix DNA-binding domain"/>
    <property type="match status" value="1"/>
</dbReference>
<dbReference type="PRINTS" id="PR00037">
    <property type="entry name" value="HTHLACR"/>
</dbReference>
<dbReference type="InterPro" id="IPR037171">
    <property type="entry name" value="NagB/RpiA_transferase-like"/>
</dbReference>
<dbReference type="SMART" id="SM01134">
    <property type="entry name" value="DeoRC"/>
    <property type="match status" value="1"/>
</dbReference>
<dbReference type="AlphaFoldDB" id="A0AAW9WAZ3"/>
<dbReference type="InterPro" id="IPR001034">
    <property type="entry name" value="DeoR_HTH"/>
</dbReference>
<keyword evidence="2" id="KW-0238">DNA-binding</keyword>
<evidence type="ECO:0000259" key="5">
    <source>
        <dbReference type="PROSITE" id="PS51000"/>
    </source>
</evidence>
<evidence type="ECO:0000256" key="2">
    <source>
        <dbReference type="ARBA" id="ARBA00023125"/>
    </source>
</evidence>
<evidence type="ECO:0000256" key="3">
    <source>
        <dbReference type="ARBA" id="ARBA00023163"/>
    </source>
</evidence>
<evidence type="ECO:0000256" key="4">
    <source>
        <dbReference type="SAM" id="MobiDB-lite"/>
    </source>
</evidence>
<reference evidence="6 7" key="1">
    <citation type="submission" date="2019-09" db="EMBL/GenBank/DDBJ databases">
        <title>Draft genome sequencing of Hungatella hathewayi 123Y-2.</title>
        <authorList>
            <person name="Lv Q."/>
            <person name="Li S."/>
        </authorList>
    </citation>
    <scope>NUCLEOTIDE SEQUENCE [LARGE SCALE GENOMIC DNA]</scope>
    <source>
        <strain evidence="6 7">123Y-2</strain>
    </source>
</reference>
<evidence type="ECO:0000256" key="1">
    <source>
        <dbReference type="ARBA" id="ARBA00023015"/>
    </source>
</evidence>
<dbReference type="Proteomes" id="UP000434223">
    <property type="component" value="Unassembled WGS sequence"/>
</dbReference>
<dbReference type="Pfam" id="PF08220">
    <property type="entry name" value="HTH_DeoR"/>
    <property type="match status" value="1"/>
</dbReference>
<protein>
    <submittedName>
        <fullName evidence="6">DeoR family transcriptional regulator</fullName>
    </submittedName>
</protein>
<gene>
    <name evidence="6" type="ORF">GNE07_05095</name>
</gene>
<dbReference type="PROSITE" id="PS00894">
    <property type="entry name" value="HTH_DEOR_1"/>
    <property type="match status" value="1"/>
</dbReference>
<dbReference type="PANTHER" id="PTHR30363:SF44">
    <property type="entry name" value="AGA OPERON TRANSCRIPTIONAL REPRESSOR-RELATED"/>
    <property type="match status" value="1"/>
</dbReference>
<dbReference type="SUPFAM" id="SSF46785">
    <property type="entry name" value="Winged helix' DNA-binding domain"/>
    <property type="match status" value="1"/>
</dbReference>
<dbReference type="InterPro" id="IPR014036">
    <property type="entry name" value="DeoR-like_C"/>
</dbReference>
<dbReference type="Pfam" id="PF00455">
    <property type="entry name" value="DeoRC"/>
    <property type="match status" value="1"/>
</dbReference>
<dbReference type="InterPro" id="IPR036388">
    <property type="entry name" value="WH-like_DNA-bd_sf"/>
</dbReference>
<keyword evidence="1" id="KW-0805">Transcription regulation</keyword>
<dbReference type="Gene3D" id="3.40.50.1360">
    <property type="match status" value="1"/>
</dbReference>
<evidence type="ECO:0000313" key="7">
    <source>
        <dbReference type="Proteomes" id="UP000434223"/>
    </source>
</evidence>
<dbReference type="InterPro" id="IPR018356">
    <property type="entry name" value="Tscrpt_reg_HTH_DeoR_CS"/>
</dbReference>
<keyword evidence="3" id="KW-0804">Transcription</keyword>
<dbReference type="SMART" id="SM00420">
    <property type="entry name" value="HTH_DEOR"/>
    <property type="match status" value="1"/>
</dbReference>
<evidence type="ECO:0000313" key="6">
    <source>
        <dbReference type="EMBL" id="MUB62445.1"/>
    </source>
</evidence>
<dbReference type="EMBL" id="WNME01000002">
    <property type="protein sequence ID" value="MUB62445.1"/>
    <property type="molecule type" value="Genomic_DNA"/>
</dbReference>
<sequence>MRNMSESYKIFQKKSKIQKRKRPGKERNMEQKTSIIPAGRLQKIMEYMKEHGSVQIKELADYLDVSDATVRRDLDDLDTQGLLVRTHGGAVRKNDNTSSFEWQHNEKMTIMLHEKKQIAKLAASFVHEGDTILLDSGTTTYYLASELSDVPNLTVITYDLFIGGNLTLHPTSTMIVTGGIRRQGYNNVLLGSMVEDYVRNIRVDKAFLGADAIDVDFGISNTNVMEASIKRLLVQAGKQVILIGDHSKMGRVALIKVCDLTDLDGVIIDKAIDENSLHRMKEKVKNVYLA</sequence>
<proteinExistence type="predicted"/>
<comment type="caution">
    <text evidence="6">The sequence shown here is derived from an EMBL/GenBank/DDBJ whole genome shotgun (WGS) entry which is preliminary data.</text>
</comment>
<dbReference type="InterPro" id="IPR050313">
    <property type="entry name" value="Carb_Metab_HTH_regulators"/>
</dbReference>
<feature type="domain" description="HTH deoR-type" evidence="5">
    <location>
        <begin position="37"/>
        <end position="92"/>
    </location>
</feature>
<dbReference type="GO" id="GO:0003700">
    <property type="term" value="F:DNA-binding transcription factor activity"/>
    <property type="evidence" value="ECO:0007669"/>
    <property type="project" value="InterPro"/>
</dbReference>
<name>A0AAW9WAZ3_9FIRM</name>
<dbReference type="PANTHER" id="PTHR30363">
    <property type="entry name" value="HTH-TYPE TRANSCRIPTIONAL REGULATOR SRLR-RELATED"/>
    <property type="match status" value="1"/>
</dbReference>
<accession>A0AAW9WAZ3</accession>
<feature type="region of interest" description="Disordered" evidence="4">
    <location>
        <begin position="1"/>
        <end position="30"/>
    </location>
</feature>